<dbReference type="RefSeq" id="WP_092046610.1">
    <property type="nucleotide sequence ID" value="NZ_FOTK01000063.1"/>
</dbReference>
<keyword evidence="2" id="KW-1185">Reference proteome</keyword>
<proteinExistence type="predicted"/>
<gene>
    <name evidence="1" type="ORF">SAMN05192568_106327</name>
</gene>
<accession>A0A1I4U5H1</accession>
<dbReference type="EMBL" id="FOTK01000063">
    <property type="protein sequence ID" value="SFM84232.1"/>
    <property type="molecule type" value="Genomic_DNA"/>
</dbReference>
<dbReference type="Proteomes" id="UP000199048">
    <property type="component" value="Unassembled WGS sequence"/>
</dbReference>
<evidence type="ECO:0000313" key="2">
    <source>
        <dbReference type="Proteomes" id="UP000199048"/>
    </source>
</evidence>
<sequence length="87" mass="9740">MYAIDLTPTYQDTLRLAQLRKQAKRLGLTLSKSRWHQPYVRNRGGLILLDSRAEVVAGDGYSLNLAAAERILSVMADQMPPSRPPSM</sequence>
<protein>
    <submittedName>
        <fullName evidence="1">Uncharacterized protein</fullName>
    </submittedName>
</protein>
<evidence type="ECO:0000313" key="1">
    <source>
        <dbReference type="EMBL" id="SFM84232.1"/>
    </source>
</evidence>
<reference evidence="2" key="1">
    <citation type="submission" date="2016-10" db="EMBL/GenBank/DDBJ databases">
        <authorList>
            <person name="Varghese N."/>
            <person name="Submissions S."/>
        </authorList>
    </citation>
    <scope>NUCLEOTIDE SEQUENCE [LARGE SCALE GENOMIC DNA]</scope>
    <source>
        <strain evidence="2">BL36</strain>
    </source>
</reference>
<organism evidence="1 2">
    <name type="scientific">Methylobacterium pseudosasicola</name>
    <dbReference type="NCBI Taxonomy" id="582667"/>
    <lineage>
        <taxon>Bacteria</taxon>
        <taxon>Pseudomonadati</taxon>
        <taxon>Pseudomonadota</taxon>
        <taxon>Alphaproteobacteria</taxon>
        <taxon>Hyphomicrobiales</taxon>
        <taxon>Methylobacteriaceae</taxon>
        <taxon>Methylobacterium</taxon>
    </lineage>
</organism>
<dbReference type="AlphaFoldDB" id="A0A1I4U5H1"/>
<name>A0A1I4U5H1_9HYPH</name>